<keyword evidence="2 5" id="KW-0012">Acyltransferase</keyword>
<comment type="caution">
    <text evidence="5">The sequence shown here is derived from an EMBL/GenBank/DDBJ whole genome shotgun (WGS) entry which is preliminary data.</text>
</comment>
<feature type="domain" description="N-acetyltransferase" evidence="4">
    <location>
        <begin position="13"/>
        <end position="175"/>
    </location>
</feature>
<dbReference type="PROSITE" id="PS51186">
    <property type="entry name" value="GNAT"/>
    <property type="match status" value="1"/>
</dbReference>
<dbReference type="Proteomes" id="UP001595868">
    <property type="component" value="Unassembled WGS sequence"/>
</dbReference>
<sequence length="179" mass="20144">MTTSAFLAESNRVAIRRPTAADREEFVARVRDSRDLHHPWLTMPETAQEYDSYPAPAEGMPRERLLVCDRETGDIAGFVNINTIVAGRFQCGSLGYGAFVPYAGRGYLSEGLRLVLRFAFDDLGLHRLEANVQPGNTASINLVKRNGFRREGYSPDFLFIDGAWRDHERWAITTEMCVG</sequence>
<dbReference type="InterPro" id="IPR000182">
    <property type="entry name" value="GNAT_dom"/>
</dbReference>
<keyword evidence="6" id="KW-1185">Reference proteome</keyword>
<dbReference type="PANTHER" id="PTHR43792:SF8">
    <property type="entry name" value="[RIBOSOMAL PROTEIN US5]-ALANINE N-ACETYLTRANSFERASE"/>
    <property type="match status" value="1"/>
</dbReference>
<dbReference type="GO" id="GO:0016746">
    <property type="term" value="F:acyltransferase activity"/>
    <property type="evidence" value="ECO:0007669"/>
    <property type="project" value="UniProtKB-KW"/>
</dbReference>
<dbReference type="InterPro" id="IPR016181">
    <property type="entry name" value="Acyl_CoA_acyltransferase"/>
</dbReference>
<accession>A0ABV8KTY8</accession>
<dbReference type="InterPro" id="IPR051531">
    <property type="entry name" value="N-acetyltransferase"/>
</dbReference>
<dbReference type="RefSeq" id="WP_377551110.1">
    <property type="nucleotide sequence ID" value="NZ_JBHSBN010000026.1"/>
</dbReference>
<reference evidence="6" key="1">
    <citation type="journal article" date="2019" name="Int. J. Syst. Evol. Microbiol.">
        <title>The Global Catalogue of Microorganisms (GCM) 10K type strain sequencing project: providing services to taxonomists for standard genome sequencing and annotation.</title>
        <authorList>
            <consortium name="The Broad Institute Genomics Platform"/>
            <consortium name="The Broad Institute Genome Sequencing Center for Infectious Disease"/>
            <person name="Wu L."/>
            <person name="Ma J."/>
        </authorList>
    </citation>
    <scope>NUCLEOTIDE SEQUENCE [LARGE SCALE GENOMIC DNA]</scope>
    <source>
        <strain evidence="6">2902at01</strain>
    </source>
</reference>
<organism evidence="5 6">
    <name type="scientific">Micromonospora zhanjiangensis</name>
    <dbReference type="NCBI Taxonomy" id="1522057"/>
    <lineage>
        <taxon>Bacteria</taxon>
        <taxon>Bacillati</taxon>
        <taxon>Actinomycetota</taxon>
        <taxon>Actinomycetes</taxon>
        <taxon>Micromonosporales</taxon>
        <taxon>Micromonosporaceae</taxon>
        <taxon>Micromonospora</taxon>
    </lineage>
</organism>
<comment type="similarity">
    <text evidence="3">Belongs to the acetyltransferase family. RimJ subfamily.</text>
</comment>
<evidence type="ECO:0000313" key="6">
    <source>
        <dbReference type="Proteomes" id="UP001595868"/>
    </source>
</evidence>
<gene>
    <name evidence="5" type="ORF">ACFOX0_27070</name>
</gene>
<evidence type="ECO:0000256" key="1">
    <source>
        <dbReference type="ARBA" id="ARBA00022679"/>
    </source>
</evidence>
<evidence type="ECO:0000313" key="5">
    <source>
        <dbReference type="EMBL" id="MFC4109581.1"/>
    </source>
</evidence>
<protein>
    <submittedName>
        <fullName evidence="5">GNAT family N-acetyltransferase</fullName>
        <ecNumber evidence="5">2.3.-.-</ecNumber>
    </submittedName>
</protein>
<proteinExistence type="inferred from homology"/>
<dbReference type="EC" id="2.3.-.-" evidence="5"/>
<evidence type="ECO:0000259" key="4">
    <source>
        <dbReference type="PROSITE" id="PS51186"/>
    </source>
</evidence>
<evidence type="ECO:0000256" key="2">
    <source>
        <dbReference type="ARBA" id="ARBA00023315"/>
    </source>
</evidence>
<dbReference type="EMBL" id="JBHSBN010000026">
    <property type="protein sequence ID" value="MFC4109581.1"/>
    <property type="molecule type" value="Genomic_DNA"/>
</dbReference>
<evidence type="ECO:0000256" key="3">
    <source>
        <dbReference type="ARBA" id="ARBA00038502"/>
    </source>
</evidence>
<dbReference type="Pfam" id="PF13302">
    <property type="entry name" value="Acetyltransf_3"/>
    <property type="match status" value="1"/>
</dbReference>
<dbReference type="SUPFAM" id="SSF55729">
    <property type="entry name" value="Acyl-CoA N-acyltransferases (Nat)"/>
    <property type="match status" value="1"/>
</dbReference>
<dbReference type="Gene3D" id="3.40.630.30">
    <property type="match status" value="1"/>
</dbReference>
<name>A0ABV8KTY8_9ACTN</name>
<dbReference type="PANTHER" id="PTHR43792">
    <property type="entry name" value="GNAT FAMILY, PUTATIVE (AFU_ORTHOLOGUE AFUA_3G00765)-RELATED-RELATED"/>
    <property type="match status" value="1"/>
</dbReference>
<keyword evidence="1 5" id="KW-0808">Transferase</keyword>